<keyword evidence="4" id="KW-0479">Metal-binding</keyword>
<dbReference type="GO" id="GO:0007399">
    <property type="term" value="P:nervous system development"/>
    <property type="evidence" value="ECO:0007669"/>
    <property type="project" value="UniProtKB-ARBA"/>
</dbReference>
<dbReference type="GO" id="GO:0000981">
    <property type="term" value="F:DNA-binding transcription factor activity, RNA polymerase II-specific"/>
    <property type="evidence" value="ECO:0007669"/>
    <property type="project" value="TreeGrafter"/>
</dbReference>
<keyword evidence="19" id="KW-1185">Reference proteome</keyword>
<reference evidence="18" key="1">
    <citation type="submission" date="2023-07" db="EMBL/GenBank/DDBJ databases">
        <title>Chromosome-level genome assembly of Artemia franciscana.</title>
        <authorList>
            <person name="Jo E."/>
        </authorList>
    </citation>
    <scope>NUCLEOTIDE SEQUENCE</scope>
    <source>
        <tissue evidence="18">Whole body</tissue>
    </source>
</reference>
<dbReference type="Pfam" id="PF00096">
    <property type="entry name" value="zf-C2H2"/>
    <property type="match status" value="4"/>
</dbReference>
<dbReference type="PROSITE" id="PS00028">
    <property type="entry name" value="ZINC_FINGER_C2H2_1"/>
    <property type="match status" value="7"/>
</dbReference>
<comment type="similarity">
    <text evidence="12">Belongs to the sal C2H2-type zinc-finger protein family.</text>
</comment>
<evidence type="ECO:0000256" key="13">
    <source>
        <dbReference type="ARBA" id="ARBA00056983"/>
    </source>
</evidence>
<evidence type="ECO:0000256" key="14">
    <source>
        <dbReference type="ARBA" id="ARBA00071947"/>
    </source>
</evidence>
<feature type="compositionally biased region" description="Acidic residues" evidence="16">
    <location>
        <begin position="561"/>
        <end position="578"/>
    </location>
</feature>
<keyword evidence="7" id="KW-0862">Zinc</keyword>
<keyword evidence="9" id="KW-0238">DNA-binding</keyword>
<feature type="compositionally biased region" description="Polar residues" evidence="16">
    <location>
        <begin position="996"/>
        <end position="1005"/>
    </location>
</feature>
<keyword evidence="5" id="KW-0677">Repeat</keyword>
<dbReference type="Gene3D" id="3.30.160.60">
    <property type="entry name" value="Classic Zinc Finger"/>
    <property type="match status" value="7"/>
</dbReference>
<evidence type="ECO:0000256" key="16">
    <source>
        <dbReference type="SAM" id="MobiDB-lite"/>
    </source>
</evidence>
<feature type="compositionally biased region" description="Polar residues" evidence="16">
    <location>
        <begin position="420"/>
        <end position="434"/>
    </location>
</feature>
<feature type="compositionally biased region" description="Basic and acidic residues" evidence="16">
    <location>
        <begin position="487"/>
        <end position="496"/>
    </location>
</feature>
<feature type="region of interest" description="Disordered" evidence="16">
    <location>
        <begin position="417"/>
        <end position="448"/>
    </location>
</feature>
<dbReference type="FunFam" id="3.30.160.60:FF:000025">
    <property type="entry name" value="Spalt-like transcription factor 1"/>
    <property type="match status" value="1"/>
</dbReference>
<feature type="region of interest" description="Disordered" evidence="16">
    <location>
        <begin position="487"/>
        <end position="515"/>
    </location>
</feature>
<feature type="compositionally biased region" description="Basic and acidic residues" evidence="16">
    <location>
        <begin position="853"/>
        <end position="866"/>
    </location>
</feature>
<protein>
    <recommendedName>
        <fullName evidence="14">Homeotic protein spalt-major</fullName>
    </recommendedName>
</protein>
<dbReference type="GO" id="GO:0008270">
    <property type="term" value="F:zinc ion binding"/>
    <property type="evidence" value="ECO:0007669"/>
    <property type="project" value="UniProtKB-KW"/>
</dbReference>
<dbReference type="SMART" id="SM00355">
    <property type="entry name" value="ZnF_C2H2"/>
    <property type="match status" value="7"/>
</dbReference>
<proteinExistence type="inferred from homology"/>
<evidence type="ECO:0000256" key="1">
    <source>
        <dbReference type="ARBA" id="ARBA00004123"/>
    </source>
</evidence>
<keyword evidence="2" id="KW-0217">Developmental protein</keyword>
<dbReference type="FunFam" id="3.30.160.60:FF:000291">
    <property type="entry name" value="Spalt-like transcription factor 4"/>
    <property type="match status" value="1"/>
</dbReference>
<evidence type="ECO:0000256" key="9">
    <source>
        <dbReference type="ARBA" id="ARBA00023125"/>
    </source>
</evidence>
<feature type="domain" description="C2H2-type" evidence="17">
    <location>
        <begin position="751"/>
        <end position="778"/>
    </location>
</feature>
<evidence type="ECO:0000313" key="19">
    <source>
        <dbReference type="Proteomes" id="UP001187531"/>
    </source>
</evidence>
<comment type="subcellular location">
    <subcellularLocation>
        <location evidence="1">Nucleus</location>
    </subcellularLocation>
</comment>
<dbReference type="PANTHER" id="PTHR23233:SF84">
    <property type="entry name" value="FI23031P1"/>
    <property type="match status" value="1"/>
</dbReference>
<feature type="domain" description="C2H2-type" evidence="17">
    <location>
        <begin position="691"/>
        <end position="718"/>
    </location>
</feature>
<dbReference type="FunFam" id="3.30.160.60:FF:000341">
    <property type="entry name" value="Spalt-like transcription factor 1"/>
    <property type="match status" value="1"/>
</dbReference>
<dbReference type="PANTHER" id="PTHR23233">
    <property type="entry name" value="SAL-LIKE PROTEIN"/>
    <property type="match status" value="1"/>
</dbReference>
<feature type="non-terminal residue" evidence="18">
    <location>
        <position position="1138"/>
    </location>
</feature>
<evidence type="ECO:0000256" key="2">
    <source>
        <dbReference type="ARBA" id="ARBA00022473"/>
    </source>
</evidence>
<keyword evidence="10" id="KW-0804">Transcription</keyword>
<organism evidence="18 19">
    <name type="scientific">Artemia franciscana</name>
    <name type="common">Brine shrimp</name>
    <name type="synonym">Artemia sanfranciscana</name>
    <dbReference type="NCBI Taxonomy" id="6661"/>
    <lineage>
        <taxon>Eukaryota</taxon>
        <taxon>Metazoa</taxon>
        <taxon>Ecdysozoa</taxon>
        <taxon>Arthropoda</taxon>
        <taxon>Crustacea</taxon>
        <taxon>Branchiopoda</taxon>
        <taxon>Anostraca</taxon>
        <taxon>Artemiidae</taxon>
        <taxon>Artemia</taxon>
    </lineage>
</organism>
<dbReference type="GO" id="GO:0030154">
    <property type="term" value="P:cell differentiation"/>
    <property type="evidence" value="ECO:0007669"/>
    <property type="project" value="UniProtKB-ARBA"/>
</dbReference>
<feature type="domain" description="C2H2-type" evidence="17">
    <location>
        <begin position="936"/>
        <end position="963"/>
    </location>
</feature>
<dbReference type="InterPro" id="IPR051565">
    <property type="entry name" value="Sal_C2H2-zinc-finger"/>
</dbReference>
<accession>A0AA88ICZ5</accession>
<evidence type="ECO:0000313" key="18">
    <source>
        <dbReference type="EMBL" id="KAK2724899.1"/>
    </source>
</evidence>
<dbReference type="SUPFAM" id="SSF57667">
    <property type="entry name" value="beta-beta-alpha zinc fingers"/>
    <property type="match status" value="4"/>
</dbReference>
<feature type="domain" description="C2H2-type" evidence="17">
    <location>
        <begin position="362"/>
        <end position="389"/>
    </location>
</feature>
<dbReference type="GO" id="GO:0005634">
    <property type="term" value="C:nucleus"/>
    <property type="evidence" value="ECO:0007669"/>
    <property type="project" value="UniProtKB-SubCell"/>
</dbReference>
<feature type="domain" description="C2H2-type" evidence="17">
    <location>
        <begin position="334"/>
        <end position="361"/>
    </location>
</feature>
<evidence type="ECO:0000256" key="11">
    <source>
        <dbReference type="ARBA" id="ARBA00023242"/>
    </source>
</evidence>
<dbReference type="FunFam" id="3.30.160.60:FF:002027">
    <property type="entry name" value="Blast:Sal-like protein 3"/>
    <property type="match status" value="1"/>
</dbReference>
<keyword evidence="6 15" id="KW-0863">Zinc-finger</keyword>
<name>A0AA88ICZ5_ARTSF</name>
<dbReference type="FunFam" id="3.30.160.60:FF:000215">
    <property type="entry name" value="Spalt-like transcription factor 3"/>
    <property type="match status" value="1"/>
</dbReference>
<feature type="domain" description="C2H2-type" evidence="17">
    <location>
        <begin position="719"/>
        <end position="746"/>
    </location>
</feature>
<feature type="region of interest" description="Disordered" evidence="16">
    <location>
        <begin position="829"/>
        <end position="884"/>
    </location>
</feature>
<dbReference type="FunFam" id="3.30.160.60:FF:000708">
    <property type="entry name" value="Sal-like protein 1"/>
    <property type="match status" value="1"/>
</dbReference>
<evidence type="ECO:0000256" key="8">
    <source>
        <dbReference type="ARBA" id="ARBA00023015"/>
    </source>
</evidence>
<feature type="region of interest" description="Disordered" evidence="16">
    <location>
        <begin position="989"/>
        <end position="1014"/>
    </location>
</feature>
<dbReference type="PROSITE" id="PS50157">
    <property type="entry name" value="ZINC_FINGER_C2H2_2"/>
    <property type="match status" value="7"/>
</dbReference>
<keyword evidence="3" id="KW-0597">Phosphoprotein</keyword>
<dbReference type="AlphaFoldDB" id="A0AA88ICZ5"/>
<dbReference type="GO" id="GO:0000978">
    <property type="term" value="F:RNA polymerase II cis-regulatory region sequence-specific DNA binding"/>
    <property type="evidence" value="ECO:0007669"/>
    <property type="project" value="TreeGrafter"/>
</dbReference>
<evidence type="ECO:0000256" key="15">
    <source>
        <dbReference type="PROSITE-ProRule" id="PRU00042"/>
    </source>
</evidence>
<evidence type="ECO:0000259" key="17">
    <source>
        <dbReference type="PROSITE" id="PS50157"/>
    </source>
</evidence>
<evidence type="ECO:0000256" key="3">
    <source>
        <dbReference type="ARBA" id="ARBA00022553"/>
    </source>
</evidence>
<feature type="region of interest" description="Disordered" evidence="16">
    <location>
        <begin position="60"/>
        <end position="109"/>
    </location>
</feature>
<evidence type="ECO:0000256" key="12">
    <source>
        <dbReference type="ARBA" id="ARBA00038474"/>
    </source>
</evidence>
<gene>
    <name evidence="18" type="ORF">QYM36_001382</name>
</gene>
<evidence type="ECO:0000256" key="4">
    <source>
        <dbReference type="ARBA" id="ARBA00022723"/>
    </source>
</evidence>
<comment type="caution">
    <text evidence="18">The sequence shown here is derived from an EMBL/GenBank/DDBJ whole genome shotgun (WGS) entry which is preliminary data.</text>
</comment>
<comment type="function">
    <text evidence="13">Required for the establishment of the posterior-most head and the anterior-most tail segments of the embryo. Probably function as a transcriptional regulator. Could repress the transcription of the tsh gene.</text>
</comment>
<dbReference type="GO" id="GO:0048513">
    <property type="term" value="P:animal organ development"/>
    <property type="evidence" value="ECO:0007669"/>
    <property type="project" value="UniProtKB-ARBA"/>
</dbReference>
<dbReference type="GO" id="GO:0035107">
    <property type="term" value="P:appendage morphogenesis"/>
    <property type="evidence" value="ECO:0007669"/>
    <property type="project" value="UniProtKB-ARBA"/>
</dbReference>
<keyword evidence="11" id="KW-0539">Nucleus</keyword>
<dbReference type="InterPro" id="IPR013087">
    <property type="entry name" value="Znf_C2H2_type"/>
</dbReference>
<feature type="region of interest" description="Disordered" evidence="16">
    <location>
        <begin position="1072"/>
        <end position="1102"/>
    </location>
</feature>
<evidence type="ECO:0000256" key="6">
    <source>
        <dbReference type="ARBA" id="ARBA00022771"/>
    </source>
</evidence>
<dbReference type="Proteomes" id="UP001187531">
    <property type="component" value="Unassembled WGS sequence"/>
</dbReference>
<feature type="domain" description="C2H2-type" evidence="17">
    <location>
        <begin position="964"/>
        <end position="991"/>
    </location>
</feature>
<evidence type="ECO:0000256" key="7">
    <source>
        <dbReference type="ARBA" id="ARBA00022833"/>
    </source>
</evidence>
<dbReference type="EMBL" id="JAVRJZ010000003">
    <property type="protein sequence ID" value="KAK2724899.1"/>
    <property type="molecule type" value="Genomic_DNA"/>
</dbReference>
<evidence type="ECO:0000256" key="10">
    <source>
        <dbReference type="ARBA" id="ARBA00023163"/>
    </source>
</evidence>
<dbReference type="InterPro" id="IPR036236">
    <property type="entry name" value="Znf_C2H2_sf"/>
</dbReference>
<sequence>MSRRKQSKPIRHSDEFGVEQCIVENRFEGKVSGSYSAEEGAGNPAADLIFQGVLSDKGNLAGTSVSGSVSQDESESEQEHEDHQDSTNNNQRRKRERHTSTESLDEDNQIPESMSEALRMANPFLNGNALEAAYSPFLPPATNLININNALDALQNTRMAIAQFAASAFTNNPQNPNSIQELASLQSTLYGLHQQQFLQMQLIHQLQQQVQITQKGPIPPQKMEKVEDIDKNEKLEEDKESQKLPEALNVQTGENDIHYDNLPSLADSILQTSEPLPAPDAPSTLEMLQRSTQQVLNNASQGLLSSNLADELGFRAASANSSDGKNSKDGMFKHRCRYCGKVFSSDSALQIHIRSHTGERPFKCNICGNRFTTKGNLKVHFQRHAARFPHIKMNPHPVPEHLDRFHPPLLSQLEIEESPQNEAKSPGSNSSLTNVPLAVSGQSFPRPPMGVISNFPSPLYRSFNPDLIRARQPFMFNSESLLDKEEVVHRQKKDQEMPQNLIKEYKSDTPVQGEPNEATKLLDKIGEKQENEDKKSQEENLLENQNQLYDECSLGSKYSSDEEMNQEIDEEEEQSCDETPENLSLKPLQLQPHQILPPFPHPHMRFPLSIPGNPLIPFREGPPVLHHGQGSILLPSDVDPAKDPAIYTNLLPRPGSNDNAWETLIEVTKASETTKLQQLVDSIENKMSDPNQCVICHRVLSCKSALQMHYRTHTGERPFKCKICGRAFTTKGNLKTHMGVHRAKPPSRLLHICPVCHRKFTNGIVLQQHIRLHTGEPTDLTHEQIQAAEVRDFPVFPFMGAYPNPFFTMPHFGLRIPNEENDKSFNNIKSEVRSGSPFDSIPSEPPASSPAGSERRNDTDEKKAASESESDQSDEYRTKSSQGSFAPLDLTSVSNVATGLDQKSPVSSPLASLTSTSLPTTFNPLNLPVAPGRGNTTCNICFKTFACHSALEIHYRSHTKERPFRCNICDRGFSTKGNMKQHMMTHKGMEGDMSRNSKSLSISDVSQEERSSSELSLPDFRINCTDSDKEKTQSISFFAQFCPKDPVLPTPVGYWGNFLKQEGEKRYMDRISPQGQGVTKDGHSEDDPTSPTGKPNLSPDYPKVFLTASTSGSELDLSTKSSHTFVQHASRPMLPLPW</sequence>
<feature type="region of interest" description="Disordered" evidence="16">
    <location>
        <begin position="558"/>
        <end position="578"/>
    </location>
</feature>
<evidence type="ECO:0000256" key="5">
    <source>
        <dbReference type="ARBA" id="ARBA00022737"/>
    </source>
</evidence>
<keyword evidence="8" id="KW-0805">Transcription regulation</keyword>